<dbReference type="EMBL" id="CAUWAG010000020">
    <property type="protein sequence ID" value="CAJ2513546.1"/>
    <property type="molecule type" value="Genomic_DNA"/>
</dbReference>
<accession>A0AAI8VYS7</accession>
<proteinExistence type="predicted"/>
<dbReference type="InterPro" id="IPR032675">
    <property type="entry name" value="LRR_dom_sf"/>
</dbReference>
<sequence length="379" mass="43533">MPHLPNEILLCIFSFLRPNLRRKVFFDNCEQVALDDERSRQLTLSSICRASKLFRRLALPELYHTIPKTSAGLLRSLSRDVYLCDLVKAIDLTPFVSENALREAFEIARPRLRLPAEFGHRLLQDIDTAVGETNLTGESVLLVLLLPNLEAVEIRRGTEMLGEIFSGLLGQSRVPPLRLLRLRHWDTNNFMRIKDFQQLLLPTDETLQGCALGWEIGPPEPLWKQLPLMAPRLSLRHIDLTDTAIDEHGLNDLLSRCPDLQTLRIKLAIPQDMLVGRLEPYKYEDDEDDDFEPPLMLDQVLPDSLQRLRLLTIHDDEVGLGQQLGKLRREDRMTELRGMQMEGLMTRAVNESISVDVAEVGWTVRYERDKVVFTNDLVM</sequence>
<keyword evidence="2" id="KW-1185">Reference proteome</keyword>
<evidence type="ECO:0000313" key="1">
    <source>
        <dbReference type="EMBL" id="CAJ2513546.1"/>
    </source>
</evidence>
<dbReference type="Gene3D" id="3.80.10.10">
    <property type="entry name" value="Ribonuclease Inhibitor"/>
    <property type="match status" value="1"/>
</dbReference>
<gene>
    <name evidence="1" type="ORF">KHLLAP_LOCUS14014</name>
</gene>
<protein>
    <submittedName>
        <fullName evidence="1">Uu.00g016650.m01.CDS01</fullName>
    </submittedName>
</protein>
<dbReference type="Proteomes" id="UP001295740">
    <property type="component" value="Unassembled WGS sequence"/>
</dbReference>
<reference evidence="1" key="1">
    <citation type="submission" date="2023-10" db="EMBL/GenBank/DDBJ databases">
        <authorList>
            <person name="Hackl T."/>
        </authorList>
    </citation>
    <scope>NUCLEOTIDE SEQUENCE</scope>
</reference>
<comment type="caution">
    <text evidence="1">The sequence shown here is derived from an EMBL/GenBank/DDBJ whole genome shotgun (WGS) entry which is preliminary data.</text>
</comment>
<dbReference type="AlphaFoldDB" id="A0AAI8VYS7"/>
<evidence type="ECO:0000313" key="2">
    <source>
        <dbReference type="Proteomes" id="UP001295740"/>
    </source>
</evidence>
<name>A0AAI8VYS7_9PEZI</name>
<organism evidence="1 2">
    <name type="scientific">Anthostomella pinea</name>
    <dbReference type="NCBI Taxonomy" id="933095"/>
    <lineage>
        <taxon>Eukaryota</taxon>
        <taxon>Fungi</taxon>
        <taxon>Dikarya</taxon>
        <taxon>Ascomycota</taxon>
        <taxon>Pezizomycotina</taxon>
        <taxon>Sordariomycetes</taxon>
        <taxon>Xylariomycetidae</taxon>
        <taxon>Xylariales</taxon>
        <taxon>Xylariaceae</taxon>
        <taxon>Anthostomella</taxon>
    </lineage>
</organism>